<keyword evidence="2" id="KW-1185">Reference proteome</keyword>
<name>A0AC61MUS0_9FIRM</name>
<organism evidence="1 2">
    <name type="scientific">Aristaeella hokkaidonensis</name>
    <dbReference type="NCBI Taxonomy" id="3046382"/>
    <lineage>
        <taxon>Bacteria</taxon>
        <taxon>Bacillati</taxon>
        <taxon>Bacillota</taxon>
        <taxon>Clostridia</taxon>
        <taxon>Eubacteriales</taxon>
        <taxon>Aristaeellaceae</taxon>
        <taxon>Aristaeella</taxon>
    </lineage>
</organism>
<gene>
    <name evidence="1" type="ORF">JYE49_09340</name>
</gene>
<reference evidence="1" key="1">
    <citation type="submission" date="2021-01" db="EMBL/GenBank/DDBJ databases">
        <title>Complete genome sequence of Clostridiales bacterium R-7.</title>
        <authorList>
            <person name="Mahoney-Kurpe S.C."/>
            <person name="Palevich N."/>
            <person name="Koike S."/>
            <person name="Moon C.D."/>
            <person name="Attwood G.T."/>
        </authorList>
    </citation>
    <scope>NUCLEOTIDE SEQUENCE</scope>
    <source>
        <strain evidence="1">R-7</strain>
    </source>
</reference>
<protein>
    <submittedName>
        <fullName evidence="1">Helix-turn-helix transcriptional regulator</fullName>
    </submittedName>
</protein>
<evidence type="ECO:0000313" key="1">
    <source>
        <dbReference type="EMBL" id="QUC66072.1"/>
    </source>
</evidence>
<dbReference type="EMBL" id="CP068393">
    <property type="protein sequence ID" value="QUC66072.1"/>
    <property type="molecule type" value="Genomic_DNA"/>
</dbReference>
<sequence length="128" mass="14303">MAETSRTTAGKRLAQQAGYFIREHSEQKFSLSGIASALFVNGNYLARVFKRETGHTLLWYHNAIRCEKAKQLLYETNLSVSEVGAAVGYVSSAHFSHLFKKMTGIAPSDWRAPDLFSIKDPIDFTGLM</sequence>
<evidence type="ECO:0000313" key="2">
    <source>
        <dbReference type="Proteomes" id="UP000682782"/>
    </source>
</evidence>
<accession>A0AC61MUS0</accession>
<dbReference type="Proteomes" id="UP000682782">
    <property type="component" value="Chromosome"/>
</dbReference>
<proteinExistence type="predicted"/>